<name>A0A3N4Q941_9BACT</name>
<dbReference type="Gene3D" id="3.40.720.10">
    <property type="entry name" value="Alkaline Phosphatase, subunit A"/>
    <property type="match status" value="1"/>
</dbReference>
<dbReference type="Pfam" id="PF16356">
    <property type="entry name" value="DUF4983"/>
    <property type="match status" value="1"/>
</dbReference>
<reference evidence="3 4" key="1">
    <citation type="submission" date="2018-11" db="EMBL/GenBank/DDBJ databases">
        <title>Chitinophaga lutea sp.nov., isolate from arsenic contaminated soil.</title>
        <authorList>
            <person name="Zong Y."/>
        </authorList>
    </citation>
    <scope>NUCLEOTIDE SEQUENCE [LARGE SCALE GENOMIC DNA]</scope>
    <source>
        <strain evidence="3 4">ZY74</strain>
    </source>
</reference>
<dbReference type="PROSITE" id="PS51257">
    <property type="entry name" value="PROKAR_LIPOPROTEIN"/>
    <property type="match status" value="1"/>
</dbReference>
<organism evidence="3 4">
    <name type="scientific">Chitinophaga lutea</name>
    <dbReference type="NCBI Taxonomy" id="2488634"/>
    <lineage>
        <taxon>Bacteria</taxon>
        <taxon>Pseudomonadati</taxon>
        <taxon>Bacteroidota</taxon>
        <taxon>Chitinophagia</taxon>
        <taxon>Chitinophagales</taxon>
        <taxon>Chitinophagaceae</taxon>
        <taxon>Chitinophaga</taxon>
    </lineage>
</organism>
<dbReference type="SUPFAM" id="SSF49899">
    <property type="entry name" value="Concanavalin A-like lectins/glucanases"/>
    <property type="match status" value="1"/>
</dbReference>
<dbReference type="GO" id="GO:0004553">
    <property type="term" value="F:hydrolase activity, hydrolyzing O-glycosyl compounds"/>
    <property type="evidence" value="ECO:0007669"/>
    <property type="project" value="UniProtKB-ARBA"/>
</dbReference>
<evidence type="ECO:0000313" key="3">
    <source>
        <dbReference type="EMBL" id="RPE12510.1"/>
    </source>
</evidence>
<evidence type="ECO:0000313" key="4">
    <source>
        <dbReference type="Proteomes" id="UP000278351"/>
    </source>
</evidence>
<dbReference type="RefSeq" id="WP_123845021.1">
    <property type="nucleotide sequence ID" value="NZ_RPDH01000001.1"/>
</dbReference>
<dbReference type="GO" id="GO:0005975">
    <property type="term" value="P:carbohydrate metabolic process"/>
    <property type="evidence" value="ECO:0007669"/>
    <property type="project" value="UniProtKB-ARBA"/>
</dbReference>
<accession>A0A3N4Q941</accession>
<evidence type="ECO:0000256" key="1">
    <source>
        <dbReference type="SAM" id="SignalP"/>
    </source>
</evidence>
<protein>
    <submittedName>
        <fullName evidence="3">DUF4983 domain-containing protein</fullName>
    </submittedName>
</protein>
<dbReference type="Pfam" id="PF13385">
    <property type="entry name" value="Laminin_G_3"/>
    <property type="match status" value="1"/>
</dbReference>
<proteinExistence type="predicted"/>
<dbReference type="OrthoDB" id="279982at2"/>
<dbReference type="Gene3D" id="2.60.120.200">
    <property type="match status" value="1"/>
</dbReference>
<dbReference type="SUPFAM" id="SSF53649">
    <property type="entry name" value="Alkaline phosphatase-like"/>
    <property type="match status" value="1"/>
</dbReference>
<dbReference type="InterPro" id="IPR032309">
    <property type="entry name" value="DUF4983"/>
</dbReference>
<dbReference type="InterPro" id="IPR017850">
    <property type="entry name" value="Alkaline_phosphatase_core_sf"/>
</dbReference>
<feature type="domain" description="DUF4983" evidence="2">
    <location>
        <begin position="470"/>
        <end position="557"/>
    </location>
</feature>
<gene>
    <name evidence="3" type="ORF">EGT74_02855</name>
</gene>
<sequence length="560" mass="61926">MKISKNIQRSWMAGIMVFSMLVAACSKVPLVPSDKSEEFPFRDNSKVLLILVDGVVGKQIERITTPELDALKPNSIFSFEGSADSVTTDPASIAHIMTGNAVGNTEIRDSSLVPRVPRGELFPSFIKRVKEQKARPFRVVTVTPWETLNKTLFKEADIRISVAGNNNDVVRDSAINRLKTDSADLVIAHFNSANLAGLQEGFTTDAPAYRDALLKIDAYIGALVKAMRGRTKFPEEDWLVIVQSTHGGNGKKYGGFLENERNTFSLYYNARLKSNLVIAPAGVKFGVKLAGSDANAVNASLSDAAAYNVGEKDNFTIEMKMRHVQKGQTANYPAFFSKRANFAGGVVGWVFFQEGAYWQFNAGQTGKGNVQARGANINDGAWHHLTAVIYTNYSTTPFKRFVRVYTDGIFNAQSEITVLGNINSPSPLTLGATLPPNGSMIDMYVNDVRIWNDSLPADIIKQYACTNKIDATHPKYANLIGYWGCAEGEGNRFKNRFSTSPDFVIKNAYKWEPMNSIFTCGKSVPDAPYSKEVFNQIAYWLNVPVAKEWEINGRLWLAQL</sequence>
<keyword evidence="4" id="KW-1185">Reference proteome</keyword>
<dbReference type="AlphaFoldDB" id="A0A3N4Q941"/>
<dbReference type="InterPro" id="IPR013320">
    <property type="entry name" value="ConA-like_dom_sf"/>
</dbReference>
<dbReference type="Proteomes" id="UP000278351">
    <property type="component" value="Unassembled WGS sequence"/>
</dbReference>
<feature type="chain" id="PRO_5017933211" evidence="1">
    <location>
        <begin position="25"/>
        <end position="560"/>
    </location>
</feature>
<feature type="signal peptide" evidence="1">
    <location>
        <begin position="1"/>
        <end position="24"/>
    </location>
</feature>
<comment type="caution">
    <text evidence="3">The sequence shown here is derived from an EMBL/GenBank/DDBJ whole genome shotgun (WGS) entry which is preliminary data.</text>
</comment>
<keyword evidence="1" id="KW-0732">Signal</keyword>
<evidence type="ECO:0000259" key="2">
    <source>
        <dbReference type="Pfam" id="PF16356"/>
    </source>
</evidence>
<dbReference type="EMBL" id="RPDH01000001">
    <property type="protein sequence ID" value="RPE12510.1"/>
    <property type="molecule type" value="Genomic_DNA"/>
</dbReference>